<name>A0A9P8XZN9_9PEZI</name>
<keyword evidence="3" id="KW-1185">Reference proteome</keyword>
<dbReference type="OrthoDB" id="3635877at2759"/>
<accession>A0A9P8XZN9</accession>
<gene>
    <name evidence="2" type="ORF">B0I36DRAFT_366903</name>
</gene>
<evidence type="ECO:0000313" key="3">
    <source>
        <dbReference type="Proteomes" id="UP000756346"/>
    </source>
</evidence>
<comment type="caution">
    <text evidence="2">The sequence shown here is derived from an EMBL/GenBank/DDBJ whole genome shotgun (WGS) entry which is preliminary data.</text>
</comment>
<proteinExistence type="predicted"/>
<organism evidence="2 3">
    <name type="scientific">Microdochium trichocladiopsis</name>
    <dbReference type="NCBI Taxonomy" id="1682393"/>
    <lineage>
        <taxon>Eukaryota</taxon>
        <taxon>Fungi</taxon>
        <taxon>Dikarya</taxon>
        <taxon>Ascomycota</taxon>
        <taxon>Pezizomycotina</taxon>
        <taxon>Sordariomycetes</taxon>
        <taxon>Xylariomycetidae</taxon>
        <taxon>Xylariales</taxon>
        <taxon>Microdochiaceae</taxon>
        <taxon>Microdochium</taxon>
    </lineage>
</organism>
<dbReference type="Proteomes" id="UP000756346">
    <property type="component" value="Unassembled WGS sequence"/>
</dbReference>
<reference evidence="2" key="1">
    <citation type="journal article" date="2021" name="Nat. Commun.">
        <title>Genetic determinants of endophytism in the Arabidopsis root mycobiome.</title>
        <authorList>
            <person name="Mesny F."/>
            <person name="Miyauchi S."/>
            <person name="Thiergart T."/>
            <person name="Pickel B."/>
            <person name="Atanasova L."/>
            <person name="Karlsson M."/>
            <person name="Huettel B."/>
            <person name="Barry K.W."/>
            <person name="Haridas S."/>
            <person name="Chen C."/>
            <person name="Bauer D."/>
            <person name="Andreopoulos W."/>
            <person name="Pangilinan J."/>
            <person name="LaButti K."/>
            <person name="Riley R."/>
            <person name="Lipzen A."/>
            <person name="Clum A."/>
            <person name="Drula E."/>
            <person name="Henrissat B."/>
            <person name="Kohler A."/>
            <person name="Grigoriev I.V."/>
            <person name="Martin F.M."/>
            <person name="Hacquard S."/>
        </authorList>
    </citation>
    <scope>NUCLEOTIDE SEQUENCE</scope>
    <source>
        <strain evidence="2">MPI-CAGE-CH-0230</strain>
    </source>
</reference>
<dbReference type="AlphaFoldDB" id="A0A9P8XZN9"/>
<protein>
    <submittedName>
        <fullName evidence="2">Uncharacterized protein</fullName>
    </submittedName>
</protein>
<dbReference type="EMBL" id="JAGTJQ010000009">
    <property type="protein sequence ID" value="KAH7025005.1"/>
    <property type="molecule type" value="Genomic_DNA"/>
</dbReference>
<evidence type="ECO:0000313" key="2">
    <source>
        <dbReference type="EMBL" id="KAH7025005.1"/>
    </source>
</evidence>
<feature type="region of interest" description="Disordered" evidence="1">
    <location>
        <begin position="167"/>
        <end position="187"/>
    </location>
</feature>
<dbReference type="RefSeq" id="XP_046008553.1">
    <property type="nucleotide sequence ID" value="XM_046159376.1"/>
</dbReference>
<sequence length="187" mass="20998">MSSSQSRIPGATQPGNAGPGDAVRDVFKFFYLQANEEFFNGDRNRALSTAYWLLAQPDLPVLERAGSHLMLADSTEFRAYHAERALALYKSVRDQFPESHPNRKNIDFFVEKAEAVHARVRDIPDLPDKQPSEQELLEWVKDDMRALYRHFGDPSVLRGLDAAAGRHTFPDEAQEELPGGDADAGRD</sequence>
<dbReference type="GeneID" id="70188922"/>
<evidence type="ECO:0000256" key="1">
    <source>
        <dbReference type="SAM" id="MobiDB-lite"/>
    </source>
</evidence>